<proteinExistence type="predicted"/>
<dbReference type="EMBL" id="FP929139">
    <property type="protein sequence ID" value="CBY01486.1"/>
    <property type="molecule type" value="Genomic_DNA"/>
</dbReference>
<dbReference type="InParanoid" id="E5AE47"/>
<dbReference type="AlphaFoldDB" id="E5AE47"/>
<evidence type="ECO:0000313" key="1">
    <source>
        <dbReference type="EMBL" id="CBY01486.1"/>
    </source>
</evidence>
<dbReference type="HOGENOM" id="CLU_2320841_0_0_1"/>
<accession>E5AE47</accession>
<keyword evidence="2" id="KW-1185">Reference proteome</keyword>
<sequence length="99" mass="11395">MWQRQCIAKASPRCAAKIFISQFQRCAFTTNSRYLAASRPISYFTPANSSFTLNTEFLAPFHHSLSNTIPDWQPTGGRIYKIIFVSLRRRGLPVRLKIE</sequence>
<gene>
    <name evidence="1" type="ORF">LEMA_P002730.1</name>
</gene>
<name>E5AE47_LEPMJ</name>
<protein>
    <submittedName>
        <fullName evidence="1">Predicted protein</fullName>
    </submittedName>
</protein>
<organism evidence="1 2">
    <name type="scientific">Leptosphaeria maculans (strain JN3 / isolate v23.1.3 / race Av1-4-5-6-7-8)</name>
    <name type="common">Blackleg fungus</name>
    <name type="synonym">Phoma lingam</name>
    <dbReference type="NCBI Taxonomy" id="985895"/>
    <lineage>
        <taxon>Eukaryota</taxon>
        <taxon>Fungi</taxon>
        <taxon>Dikarya</taxon>
        <taxon>Ascomycota</taxon>
        <taxon>Pezizomycotina</taxon>
        <taxon>Dothideomycetes</taxon>
        <taxon>Pleosporomycetidae</taxon>
        <taxon>Pleosporales</taxon>
        <taxon>Pleosporineae</taxon>
        <taxon>Leptosphaeriaceae</taxon>
        <taxon>Plenodomus</taxon>
        <taxon>Plenodomus lingam/Leptosphaeria maculans species complex</taxon>
    </lineage>
</organism>
<dbReference type="Proteomes" id="UP000002668">
    <property type="component" value="Genome"/>
</dbReference>
<reference evidence="2" key="1">
    <citation type="journal article" date="2011" name="Nat. Commun.">
        <title>Effector diversification within compartments of the Leptosphaeria maculans genome affected by Repeat-Induced Point mutations.</title>
        <authorList>
            <person name="Rouxel T."/>
            <person name="Grandaubert J."/>
            <person name="Hane J.K."/>
            <person name="Hoede C."/>
            <person name="van de Wouw A.P."/>
            <person name="Couloux A."/>
            <person name="Dominguez V."/>
            <person name="Anthouard V."/>
            <person name="Bally P."/>
            <person name="Bourras S."/>
            <person name="Cozijnsen A.J."/>
            <person name="Ciuffetti L.M."/>
            <person name="Degrave A."/>
            <person name="Dilmaghani A."/>
            <person name="Duret L."/>
            <person name="Fudal I."/>
            <person name="Goodwin S.B."/>
            <person name="Gout L."/>
            <person name="Glaser N."/>
            <person name="Linglin J."/>
            <person name="Kema G.H.J."/>
            <person name="Lapalu N."/>
            <person name="Lawrence C.B."/>
            <person name="May K."/>
            <person name="Meyer M."/>
            <person name="Ollivier B."/>
            <person name="Poulain J."/>
            <person name="Schoch C.L."/>
            <person name="Simon A."/>
            <person name="Spatafora J.W."/>
            <person name="Stachowiak A."/>
            <person name="Turgeon B.G."/>
            <person name="Tyler B.M."/>
            <person name="Vincent D."/>
            <person name="Weissenbach J."/>
            <person name="Amselem J."/>
            <person name="Quesneville H."/>
            <person name="Oliver R.P."/>
            <person name="Wincker P."/>
            <person name="Balesdent M.-H."/>
            <person name="Howlett B.J."/>
        </authorList>
    </citation>
    <scope>NUCLEOTIDE SEQUENCE [LARGE SCALE GENOMIC DNA]</scope>
    <source>
        <strain evidence="2">JN3 / isolate v23.1.3 / race Av1-4-5-6-7-8</strain>
    </source>
</reference>
<dbReference type="VEuPathDB" id="FungiDB:LEMA_P002730.1"/>
<evidence type="ECO:0000313" key="2">
    <source>
        <dbReference type="Proteomes" id="UP000002668"/>
    </source>
</evidence>